<evidence type="ECO:0000313" key="1">
    <source>
        <dbReference type="EMBL" id="KAH7994097.1"/>
    </source>
</evidence>
<keyword evidence="1" id="KW-0808">Transferase</keyword>
<keyword evidence="1" id="KW-0418">Kinase</keyword>
<protein>
    <submittedName>
        <fullName evidence="1">Serine/threonine-protein kinase pim-2</fullName>
    </submittedName>
</protein>
<reference evidence="1" key="1">
    <citation type="submission" date="2021-08" db="EMBL/GenBank/DDBJ databases">
        <title>The first chromosome-level gecko genome reveals the dynamic sex chromosomes of Neotropical dwarf geckos (Sphaerodactylidae: Sphaerodactylus).</title>
        <authorList>
            <person name="Pinto B.J."/>
            <person name="Keating S.E."/>
            <person name="Gamble T."/>
        </authorList>
    </citation>
    <scope>NUCLEOTIDE SEQUENCE</scope>
    <source>
        <strain evidence="1">TG3544</strain>
    </source>
</reference>
<comment type="caution">
    <text evidence="1">The sequence shown here is derived from an EMBL/GenBank/DDBJ whole genome shotgun (WGS) entry which is preliminary data.</text>
</comment>
<sequence length="355" mass="39291">MSWTTTSGAQPAEKARRGGILRWGRPTRHAQRGRPGQVSQVSCRLLDSWEEEEDGPGAQRGGFFLGAGGSSWAKRHLARKPGLVFPAAGLEEPVPAEGAAVAIKHVARNKVAEWAQLPNGKVAPLEVVLTSLVCSGNGHRGIIQLLDWYETAEGFFLVLERPEHCQDLFDYVTEQGPLSEKLSRHFFRQVVEAVSHCHGHRVVHRDIKDENILVDVRTGSLKLIDFGSGALLRDSVYTEFDGTRVYSPPEWVVSQQYRAVPAAVWSLGVLLYDLVCGDIPFERDEEIVAARVQFHVPLSADCHDLIRWCLSPDPSDRPTLEQVLLHPWLKLDPLLQPEEMLAPAPPRSTASNSSG</sequence>
<dbReference type="Proteomes" id="UP000827872">
    <property type="component" value="Linkage Group LG03"/>
</dbReference>
<keyword evidence="2" id="KW-1185">Reference proteome</keyword>
<dbReference type="EMBL" id="CM037616">
    <property type="protein sequence ID" value="KAH7994097.1"/>
    <property type="molecule type" value="Genomic_DNA"/>
</dbReference>
<proteinExistence type="predicted"/>
<name>A0ACB8EP42_9SAUR</name>
<evidence type="ECO:0000313" key="2">
    <source>
        <dbReference type="Proteomes" id="UP000827872"/>
    </source>
</evidence>
<gene>
    <name evidence="1" type="primary">PIM2</name>
    <name evidence="1" type="ORF">K3G42_033172</name>
</gene>
<organism evidence="1 2">
    <name type="scientific">Sphaerodactylus townsendi</name>
    <dbReference type="NCBI Taxonomy" id="933632"/>
    <lineage>
        <taxon>Eukaryota</taxon>
        <taxon>Metazoa</taxon>
        <taxon>Chordata</taxon>
        <taxon>Craniata</taxon>
        <taxon>Vertebrata</taxon>
        <taxon>Euteleostomi</taxon>
        <taxon>Lepidosauria</taxon>
        <taxon>Squamata</taxon>
        <taxon>Bifurcata</taxon>
        <taxon>Gekkota</taxon>
        <taxon>Sphaerodactylidae</taxon>
        <taxon>Sphaerodactylus</taxon>
    </lineage>
</organism>
<accession>A0ACB8EP42</accession>